<evidence type="ECO:0000256" key="1">
    <source>
        <dbReference type="SAM" id="Coils"/>
    </source>
</evidence>
<evidence type="ECO:0000313" key="3">
    <source>
        <dbReference type="EMBL" id="EWM28296.1"/>
    </source>
</evidence>
<sequence length="911" mass="103137">MARARSLYDMGVWSITTRDEYVSFLQSKKNLSKASIHSYCWRLETLFRALMTGKQKQGNLDRGQIRQLIEHNLEEAERLVAQDDRRSHWCLLKEFLELPSAPLCAGERGRDEQLLDSVRGVGEDEVRFPVHTLENEANKHKSISPNSFRKRNGMMAASKGKHENKVWDMELKKDYRTWLRERGVKERTCGSYCTFVHNLLRALADARKPVPYRSHRQQTTTIPITLLPTFPQSRLSHEEGKEERKREQQEEPSVLAMQDQEHHQQQISYQQPRAGQRECLHEGLQSGNAILLLASHEDSAIGDAYCYRGDRSGQEASEDNLRVAEDNEVVAMEGGEAGIVAPRREGLNRGELIELLDEQQEEAQRIVRQSKKNRYLRSFREFLGMSNHDDHIVKNSRQWTDRVGGAYKKWIGAGGANCPHARTRGYVGAARSILRVIKRKGWVQEAFGGPPLTSADICLAIEAHKEELQQICDKADDECLQAFCRYLRRPENKGDGEEEEEKDFHSSPAVSSLGIGAEDDEAAEDMGDHKIGTNPPTAVKGLHELTSTKACIHRPLKSDAGIGHMNRVVQSSEHPARCGAEEETVDNQQHEWPIFNSVGHKRKRPDTTREQGMEHRIRSLTLDLECKTRERNAALARIHALELEIQHLRDRFLSTSTPPVSAVQEGPTECQQQHTRGVEMILNHPGVTEQENIGAPGAAITHSVPGHTCGEREGGICADDRVVETNAKDEAVSFRNKMGREGERAEGDPGFLLLEADAHSNWQRRDQYDQLQRRQSVALPRAGVDLTDGKPQEEDKRQRCVFRHHVQHIEVHDQRNACDHQDMHLDDGEDQDHHLRIVGERETENLQHLHDASFACSLGLREMGEGKGDGVESRDCVGHNSRMHTIATLGLASDITERAGVEENHTIRQGW</sequence>
<protein>
    <submittedName>
        <fullName evidence="3">Uncharacterized protein</fullName>
    </submittedName>
</protein>
<reference evidence="3 4" key="1">
    <citation type="journal article" date="2014" name="Mol. Plant">
        <title>Chromosome Scale Genome Assembly and Transcriptome Profiling of Nannochloropsis gaditana in Nitrogen Depletion.</title>
        <authorList>
            <person name="Corteggiani Carpinelli E."/>
            <person name="Telatin A."/>
            <person name="Vitulo N."/>
            <person name="Forcato C."/>
            <person name="D'Angelo M."/>
            <person name="Schiavon R."/>
            <person name="Vezzi A."/>
            <person name="Giacometti G.M."/>
            <person name="Morosinotto T."/>
            <person name="Valle G."/>
        </authorList>
    </citation>
    <scope>NUCLEOTIDE SEQUENCE [LARGE SCALE GENOMIC DNA]</scope>
    <source>
        <strain evidence="3 4">B-31</strain>
    </source>
</reference>
<keyword evidence="1" id="KW-0175">Coiled coil</keyword>
<dbReference type="EMBL" id="AZIL01000352">
    <property type="protein sequence ID" value="EWM28295.1"/>
    <property type="molecule type" value="Genomic_DNA"/>
</dbReference>
<feature type="coiled-coil region" evidence="1">
    <location>
        <begin position="624"/>
        <end position="651"/>
    </location>
</feature>
<dbReference type="Proteomes" id="UP000019335">
    <property type="component" value="Chromosome 5"/>
</dbReference>
<dbReference type="EMBL" id="AZIL01000352">
    <property type="protein sequence ID" value="EWM28296.1"/>
    <property type="molecule type" value="Genomic_DNA"/>
</dbReference>
<comment type="caution">
    <text evidence="3">The sequence shown here is derived from an EMBL/GenBank/DDBJ whole genome shotgun (WGS) entry which is preliminary data.</text>
</comment>
<feature type="region of interest" description="Disordered" evidence="2">
    <location>
        <begin position="492"/>
        <end position="514"/>
    </location>
</feature>
<organism evidence="3 4">
    <name type="scientific">Nannochloropsis gaditana</name>
    <dbReference type="NCBI Taxonomy" id="72520"/>
    <lineage>
        <taxon>Eukaryota</taxon>
        <taxon>Sar</taxon>
        <taxon>Stramenopiles</taxon>
        <taxon>Ochrophyta</taxon>
        <taxon>Eustigmatophyceae</taxon>
        <taxon>Eustigmatales</taxon>
        <taxon>Monodopsidaceae</taxon>
        <taxon>Nannochloropsis</taxon>
    </lineage>
</organism>
<proteinExistence type="predicted"/>
<feature type="region of interest" description="Disordered" evidence="2">
    <location>
        <begin position="234"/>
        <end position="274"/>
    </location>
</feature>
<evidence type="ECO:0000313" key="4">
    <source>
        <dbReference type="Proteomes" id="UP000019335"/>
    </source>
</evidence>
<feature type="region of interest" description="Disordered" evidence="2">
    <location>
        <begin position="774"/>
        <end position="795"/>
    </location>
</feature>
<keyword evidence="4" id="KW-1185">Reference proteome</keyword>
<accession>W7U645</accession>
<feature type="compositionally biased region" description="Basic and acidic residues" evidence="2">
    <location>
        <begin position="235"/>
        <end position="249"/>
    </location>
</feature>
<evidence type="ECO:0000256" key="2">
    <source>
        <dbReference type="SAM" id="MobiDB-lite"/>
    </source>
</evidence>
<name>W7U645_9STRA</name>
<dbReference type="AlphaFoldDB" id="W7U645"/>
<gene>
    <name evidence="3" type="ORF">Naga_100004g127</name>
</gene>